<dbReference type="InterPro" id="IPR025671">
    <property type="entry name" value="HXXEE"/>
</dbReference>
<dbReference type="AlphaFoldDB" id="A0A2N0AUJ0"/>
<dbReference type="EMBL" id="JAMQQD010000001">
    <property type="protein sequence ID" value="MCW7513548.1"/>
    <property type="molecule type" value="Genomic_DNA"/>
</dbReference>
<protein>
    <submittedName>
        <fullName evidence="2">HXXEE domain-containing protein</fullName>
    </submittedName>
</protein>
<dbReference type="Pfam" id="PF13787">
    <property type="entry name" value="HXXEE"/>
    <property type="match status" value="1"/>
</dbReference>
<reference evidence="2" key="1">
    <citation type="submission" date="2022-06" db="EMBL/GenBank/DDBJ databases">
        <title>Leptospira isolates from biofilms formed at urban environments.</title>
        <authorList>
            <person name="Ribeiro P.S."/>
            <person name="Sousa T."/>
            <person name="Carvalho N."/>
            <person name="Aburjaile F."/>
            <person name="Neves F."/>
            <person name="Oliveira D."/>
            <person name="Blanco L."/>
            <person name="Lima J."/>
            <person name="Costa F."/>
            <person name="Brenig B."/>
            <person name="Soares S."/>
            <person name="Ramos R."/>
            <person name="Goes-Neto A."/>
            <person name="Matiuzzi M."/>
            <person name="Azevedo V."/>
            <person name="Ristow P."/>
        </authorList>
    </citation>
    <scope>NUCLEOTIDE SEQUENCE</scope>
    <source>
        <strain evidence="2">VSF7</strain>
    </source>
</reference>
<feature type="transmembrane region" description="Helical" evidence="1">
    <location>
        <begin position="9"/>
        <end position="26"/>
    </location>
</feature>
<sequence length="168" mass="20506">MIEFEKHSFYQKLIWLFPIAFFFHVIEESNGFPYWVTYILEGQMDVSVFYINNLMFMVVLLLLTFFAFKKQNSISTFLLFLWVSGQQFWNFVFHIYTQFQFNAYSPGYFTAIFLYFPIYMYLTYLALRDHHIEWKQWILCFVFGSLGMVFTIWSGLYHFGSVPWSKWI</sequence>
<name>A0A2N0AUJ0_9LEPT</name>
<gene>
    <name evidence="2" type="ORF">ND810_00150</name>
</gene>
<evidence type="ECO:0000313" key="3">
    <source>
        <dbReference type="Proteomes" id="UP001209694"/>
    </source>
</evidence>
<accession>A0A2N0AUJ0</accession>
<feature type="transmembrane region" description="Helical" evidence="1">
    <location>
        <begin position="46"/>
        <end position="68"/>
    </location>
</feature>
<feature type="transmembrane region" description="Helical" evidence="1">
    <location>
        <begin position="108"/>
        <end position="127"/>
    </location>
</feature>
<comment type="caution">
    <text evidence="2">The sequence shown here is derived from an EMBL/GenBank/DDBJ whole genome shotgun (WGS) entry which is preliminary data.</text>
</comment>
<dbReference type="Proteomes" id="UP001209694">
    <property type="component" value="Unassembled WGS sequence"/>
</dbReference>
<feature type="transmembrane region" description="Helical" evidence="1">
    <location>
        <begin position="139"/>
        <end position="159"/>
    </location>
</feature>
<organism evidence="2 3">
    <name type="scientific">Leptospira levettii</name>
    <dbReference type="NCBI Taxonomy" id="2023178"/>
    <lineage>
        <taxon>Bacteria</taxon>
        <taxon>Pseudomonadati</taxon>
        <taxon>Spirochaetota</taxon>
        <taxon>Spirochaetia</taxon>
        <taxon>Leptospirales</taxon>
        <taxon>Leptospiraceae</taxon>
        <taxon>Leptospira</taxon>
    </lineage>
</organism>
<keyword evidence="1" id="KW-0472">Membrane</keyword>
<proteinExistence type="predicted"/>
<feature type="transmembrane region" description="Helical" evidence="1">
    <location>
        <begin position="77"/>
        <end position="96"/>
    </location>
</feature>
<keyword evidence="1" id="KW-1133">Transmembrane helix</keyword>
<keyword evidence="1" id="KW-0812">Transmembrane</keyword>
<evidence type="ECO:0000256" key="1">
    <source>
        <dbReference type="SAM" id="Phobius"/>
    </source>
</evidence>
<evidence type="ECO:0000313" key="2">
    <source>
        <dbReference type="EMBL" id="MCW7513548.1"/>
    </source>
</evidence>
<dbReference type="RefSeq" id="WP_100718470.1">
    <property type="nucleotide sequence ID" value="NZ_JAMQPS010000001.1"/>
</dbReference>